<keyword evidence="2" id="KW-1185">Reference proteome</keyword>
<dbReference type="AlphaFoldDB" id="A0A9Q9EPQ3"/>
<evidence type="ECO:0000313" key="2">
    <source>
        <dbReference type="Proteomes" id="UP001056384"/>
    </source>
</evidence>
<name>A0A9Q9EPQ3_9PEZI</name>
<evidence type="ECO:0000313" key="1">
    <source>
        <dbReference type="EMBL" id="USW56763.1"/>
    </source>
</evidence>
<sequence>MVCHGPSAFNKLNAMLSTIQPAPSPPLFDLDRVSFLSLGYRMLLDSSLISIEECLEETVVVVRALLDRTSTIRKPSALRIRLRLSLEPDRTYEEYFLDGPFLRRPFHTGDDAIELLLSVSDREAPDADLAAAEAKYRSPMVARERPGPPMREYEKWMWEGFRRQFLASFFPNQSADVAAVTGAGVWNDNVRVGEPASNSHVPLRELYADRESTARRLENWRNMWCHLCRNKPPADCNNCLRIA</sequence>
<dbReference type="Proteomes" id="UP001056384">
    <property type="component" value="Chromosome 9"/>
</dbReference>
<accession>A0A9Q9EPQ3</accession>
<proteinExistence type="predicted"/>
<dbReference type="EMBL" id="CP099426">
    <property type="protein sequence ID" value="USW56763.1"/>
    <property type="molecule type" value="Genomic_DNA"/>
</dbReference>
<gene>
    <name evidence="1" type="ORF">Slin15195_G100820</name>
</gene>
<organism evidence="1 2">
    <name type="scientific">Septoria linicola</name>
    <dbReference type="NCBI Taxonomy" id="215465"/>
    <lineage>
        <taxon>Eukaryota</taxon>
        <taxon>Fungi</taxon>
        <taxon>Dikarya</taxon>
        <taxon>Ascomycota</taxon>
        <taxon>Pezizomycotina</taxon>
        <taxon>Dothideomycetes</taxon>
        <taxon>Dothideomycetidae</taxon>
        <taxon>Mycosphaerellales</taxon>
        <taxon>Mycosphaerellaceae</taxon>
        <taxon>Septoria</taxon>
    </lineage>
</organism>
<protein>
    <submittedName>
        <fullName evidence="1">Uncharacterized protein</fullName>
    </submittedName>
</protein>
<reference evidence="1" key="1">
    <citation type="submission" date="2022-06" db="EMBL/GenBank/DDBJ databases">
        <title>Complete genome sequences of two strains of the flax pathogen Septoria linicola.</title>
        <authorList>
            <person name="Lapalu N."/>
            <person name="Simon A."/>
            <person name="Demenou B."/>
            <person name="Paumier D."/>
            <person name="Guillot M.-P."/>
            <person name="Gout L."/>
            <person name="Valade R."/>
        </authorList>
    </citation>
    <scope>NUCLEOTIDE SEQUENCE</scope>
    <source>
        <strain evidence="1">SE15195</strain>
    </source>
</reference>